<evidence type="ECO:0000256" key="2">
    <source>
        <dbReference type="ARBA" id="ARBA00022741"/>
    </source>
</evidence>
<dbReference type="InterPro" id="IPR006336">
    <property type="entry name" value="GCS2"/>
</dbReference>
<keyword evidence="1 5" id="KW-0436">Ligase</keyword>
<dbReference type="PANTHER" id="PTHR34378:SF1">
    <property type="entry name" value="GLUTAMATE--CYSTEINE LIGASE, CHLOROPLASTIC"/>
    <property type="match status" value="1"/>
</dbReference>
<evidence type="ECO:0000256" key="3">
    <source>
        <dbReference type="ARBA" id="ARBA00022840"/>
    </source>
</evidence>
<evidence type="ECO:0000256" key="1">
    <source>
        <dbReference type="ARBA" id="ARBA00022598"/>
    </source>
</evidence>
<dbReference type="GO" id="GO:0004357">
    <property type="term" value="F:glutamate-cysteine ligase activity"/>
    <property type="evidence" value="ECO:0007669"/>
    <property type="project" value="UniProtKB-UniRule"/>
</dbReference>
<evidence type="ECO:0000313" key="7">
    <source>
        <dbReference type="Proteomes" id="UP000003457"/>
    </source>
</evidence>
<comment type="catalytic activity">
    <reaction evidence="4 5">
        <text>L-cysteine + L-glutamate + ATP = gamma-L-glutamyl-L-cysteine + ADP + phosphate + H(+)</text>
        <dbReference type="Rhea" id="RHEA:13285"/>
        <dbReference type="ChEBI" id="CHEBI:15378"/>
        <dbReference type="ChEBI" id="CHEBI:29985"/>
        <dbReference type="ChEBI" id="CHEBI:30616"/>
        <dbReference type="ChEBI" id="CHEBI:35235"/>
        <dbReference type="ChEBI" id="CHEBI:43474"/>
        <dbReference type="ChEBI" id="CHEBI:58173"/>
        <dbReference type="ChEBI" id="CHEBI:456216"/>
        <dbReference type="EC" id="6.3.2.2"/>
    </reaction>
</comment>
<comment type="caution">
    <text evidence="6">The sequence shown here is derived from an EMBL/GenBank/DDBJ whole genome shotgun (WGS) entry which is preliminary data.</text>
</comment>
<dbReference type="EC" id="6.3.2.2" evidence="5"/>
<accession>A0AB72YYV8</accession>
<name>A0AB72YYV8_9BIFI</name>
<keyword evidence="2 5" id="KW-0547">Nucleotide-binding</keyword>
<evidence type="ECO:0000256" key="5">
    <source>
        <dbReference type="PIRNR" id="PIRNR017901"/>
    </source>
</evidence>
<evidence type="ECO:0000256" key="4">
    <source>
        <dbReference type="ARBA" id="ARBA00048819"/>
    </source>
</evidence>
<dbReference type="GO" id="GO:0006750">
    <property type="term" value="P:glutathione biosynthetic process"/>
    <property type="evidence" value="ECO:0007669"/>
    <property type="project" value="UniProtKB-UniRule"/>
</dbReference>
<dbReference type="InterPro" id="IPR014746">
    <property type="entry name" value="Gln_synth/guanido_kin_cat_dom"/>
</dbReference>
<proteinExistence type="inferred from homology"/>
<sequence length="432" mass="49391">MPIFVRMTIMTAPRITYAHLLTEPNPKHVESLVKFFESGCQGRGTGGFGVEIEHLPVHNSDDTAVNYYEENGIEALLNRIRPYYDESKEYWENGRLVGLGREGISVSLEPGGQLECSLGILHKPEELSRLYGAFRREVDPVLDELDFRLVNYGYQPKSGYADIPVNPKDRYKAMTAYLGRVGQFGPCMMRCSASTQVSIDYVSERDAIAKLRLGTVIGPILAWFFRNTPYFEGHENPYPLLRQRMWDYLDFQRTNVIPGLFDPRFGWEDYAVDVLSTPLMFADLTHTPEALATPGADLHHPAFYENANDAYPDRELNAYEINHVISTHFNDVRLKNFIEFRHWDSLPIARAQRLTEIIGSLFYDSTNRERLESYFDGIREEDVLEAKANLQARGRQSAPYGNSLEFWQEFLGLEGVLADEPGDPKHPNVFQA</sequence>
<dbReference type="PANTHER" id="PTHR34378">
    <property type="entry name" value="GLUTAMATE--CYSTEINE LIGASE, CHLOROPLASTIC"/>
    <property type="match status" value="1"/>
</dbReference>
<dbReference type="Proteomes" id="UP000003457">
    <property type="component" value="Unassembled WGS sequence"/>
</dbReference>
<comment type="function">
    <text evidence="5">Catalyzes the synthesis of gamma-glutamylcysteine (gamma-GC).</text>
</comment>
<dbReference type="GO" id="GO:0005524">
    <property type="term" value="F:ATP binding"/>
    <property type="evidence" value="ECO:0007669"/>
    <property type="project" value="UniProtKB-UniRule"/>
</dbReference>
<dbReference type="InterPro" id="IPR035434">
    <property type="entry name" value="GCL_bact_plant"/>
</dbReference>
<keyword evidence="3 5" id="KW-0067">ATP-binding</keyword>
<dbReference type="EMBL" id="AEHJ01000034">
    <property type="protein sequence ID" value="EFO76879.1"/>
    <property type="molecule type" value="Genomic_DNA"/>
</dbReference>
<reference evidence="6 7" key="1">
    <citation type="submission" date="2010-10" db="EMBL/GenBank/DDBJ databases">
        <authorList>
            <person name="Durkin A.S."/>
            <person name="Madupu R."/>
            <person name="Torralba M."/>
            <person name="Gillis M."/>
            <person name="Methe B."/>
            <person name="Sutton G."/>
            <person name="Nelson K.E."/>
        </authorList>
    </citation>
    <scope>NUCLEOTIDE SEQUENCE [LARGE SCALE GENOMIC DNA]</scope>
    <source>
        <strain evidence="6 7">JCVIHMP022</strain>
    </source>
</reference>
<comment type="similarity">
    <text evidence="5">Belongs to the glutamate--cysteine ligase type 2 family. EgtA subfamily.</text>
</comment>
<protein>
    <recommendedName>
        <fullName evidence="5">Glutamate--cysteine ligase</fullName>
        <ecNumber evidence="5">6.3.2.2</ecNumber>
    </recommendedName>
</protein>
<dbReference type="PIRSF" id="PIRSF017901">
    <property type="entry name" value="GCL"/>
    <property type="match status" value="1"/>
</dbReference>
<dbReference type="SUPFAM" id="SSF55931">
    <property type="entry name" value="Glutamine synthetase/guanido kinase"/>
    <property type="match status" value="1"/>
</dbReference>
<dbReference type="Gene3D" id="3.30.590.20">
    <property type="match status" value="1"/>
</dbReference>
<gene>
    <name evidence="6" type="ORF">HMPREF9003_2161</name>
</gene>
<organism evidence="6 7">
    <name type="scientific">Bifidobacterium dentium JCVIHMP022</name>
    <dbReference type="NCBI Taxonomy" id="553191"/>
    <lineage>
        <taxon>Bacteria</taxon>
        <taxon>Bacillati</taxon>
        <taxon>Actinomycetota</taxon>
        <taxon>Actinomycetes</taxon>
        <taxon>Bifidobacteriales</taxon>
        <taxon>Bifidobacteriaceae</taxon>
        <taxon>Bifidobacterium</taxon>
    </lineage>
</organism>
<evidence type="ECO:0000313" key="6">
    <source>
        <dbReference type="EMBL" id="EFO76879.1"/>
    </source>
</evidence>
<dbReference type="AlphaFoldDB" id="A0AB72YYV8"/>
<dbReference type="Pfam" id="PF04107">
    <property type="entry name" value="GCS2"/>
    <property type="match status" value="1"/>
</dbReference>